<protein>
    <submittedName>
        <fullName evidence="1">Uncharacterized protein</fullName>
    </submittedName>
</protein>
<proteinExistence type="predicted"/>
<sequence length="153" mass="17432">MGRLEWNRQGNGTTTVFVDNLPLSTTVPWIWKVVWGCRVKLSKAKYVRSKSAQGRVDPKDNAKQVWRQVSTEMMGKEAERGHKTRAYKDVLVNGRKDIEVVSLRNDNNISTLGTSKLMLETDISMVHKLNRSLVGETIAPIDFKAMREAIMRD</sequence>
<gene>
    <name evidence="1" type="ORF">PIB30_072332</name>
</gene>
<accession>A0ABU6VQ43</accession>
<dbReference type="EMBL" id="JASCZI010151889">
    <property type="protein sequence ID" value="MED6174793.1"/>
    <property type="molecule type" value="Genomic_DNA"/>
</dbReference>
<dbReference type="Proteomes" id="UP001341840">
    <property type="component" value="Unassembled WGS sequence"/>
</dbReference>
<keyword evidence="2" id="KW-1185">Reference proteome</keyword>
<reference evidence="1 2" key="1">
    <citation type="journal article" date="2023" name="Plants (Basel)">
        <title>Bridging the Gap: Combining Genomics and Transcriptomics Approaches to Understand Stylosanthes scabra, an Orphan Legume from the Brazilian Caatinga.</title>
        <authorList>
            <person name="Ferreira-Neto J.R.C."/>
            <person name="da Silva M.D."/>
            <person name="Binneck E."/>
            <person name="de Melo N.F."/>
            <person name="da Silva R.H."/>
            <person name="de Melo A.L.T.M."/>
            <person name="Pandolfi V."/>
            <person name="Bustamante F.O."/>
            <person name="Brasileiro-Vidal A.C."/>
            <person name="Benko-Iseppon A.M."/>
        </authorList>
    </citation>
    <scope>NUCLEOTIDE SEQUENCE [LARGE SCALE GENOMIC DNA]</scope>
    <source>
        <tissue evidence="1">Leaves</tissue>
    </source>
</reference>
<evidence type="ECO:0000313" key="1">
    <source>
        <dbReference type="EMBL" id="MED6174793.1"/>
    </source>
</evidence>
<comment type="caution">
    <text evidence="1">The sequence shown here is derived from an EMBL/GenBank/DDBJ whole genome shotgun (WGS) entry which is preliminary data.</text>
</comment>
<organism evidence="1 2">
    <name type="scientific">Stylosanthes scabra</name>
    <dbReference type="NCBI Taxonomy" id="79078"/>
    <lineage>
        <taxon>Eukaryota</taxon>
        <taxon>Viridiplantae</taxon>
        <taxon>Streptophyta</taxon>
        <taxon>Embryophyta</taxon>
        <taxon>Tracheophyta</taxon>
        <taxon>Spermatophyta</taxon>
        <taxon>Magnoliopsida</taxon>
        <taxon>eudicotyledons</taxon>
        <taxon>Gunneridae</taxon>
        <taxon>Pentapetalae</taxon>
        <taxon>rosids</taxon>
        <taxon>fabids</taxon>
        <taxon>Fabales</taxon>
        <taxon>Fabaceae</taxon>
        <taxon>Papilionoideae</taxon>
        <taxon>50 kb inversion clade</taxon>
        <taxon>dalbergioids sensu lato</taxon>
        <taxon>Dalbergieae</taxon>
        <taxon>Pterocarpus clade</taxon>
        <taxon>Stylosanthes</taxon>
    </lineage>
</organism>
<evidence type="ECO:0000313" key="2">
    <source>
        <dbReference type="Proteomes" id="UP001341840"/>
    </source>
</evidence>
<name>A0ABU6VQ43_9FABA</name>